<keyword evidence="8" id="KW-0594">Phospholipid biosynthesis</keyword>
<dbReference type="PANTHER" id="PTHR43615:SF1">
    <property type="entry name" value="PPDK_N DOMAIN-CONTAINING PROTEIN"/>
    <property type="match status" value="1"/>
</dbReference>
<keyword evidence="10" id="KW-0175">Coiled coil</keyword>
<dbReference type="GO" id="GO:0005886">
    <property type="term" value="C:plasma membrane"/>
    <property type="evidence" value="ECO:0007669"/>
    <property type="project" value="InterPro"/>
</dbReference>
<evidence type="ECO:0000256" key="11">
    <source>
        <dbReference type="SAM" id="MobiDB-lite"/>
    </source>
</evidence>
<evidence type="ECO:0000256" key="2">
    <source>
        <dbReference type="ARBA" id="ARBA00022516"/>
    </source>
</evidence>
<dbReference type="Gene3D" id="3.30.470.20">
    <property type="entry name" value="ATP-grasp fold, B domain"/>
    <property type="match status" value="1"/>
</dbReference>
<keyword evidence="1" id="KW-1003">Cell membrane</keyword>
<gene>
    <name evidence="14" type="ORF">D5R40_20175</name>
</gene>
<keyword evidence="2" id="KW-0444">Lipid biosynthesis</keyword>
<dbReference type="Gene3D" id="3.50.30.10">
    <property type="entry name" value="Phosphohistidine domain"/>
    <property type="match status" value="1"/>
</dbReference>
<dbReference type="SMART" id="SM01207">
    <property type="entry name" value="G3P_acyltransf"/>
    <property type="match status" value="1"/>
</dbReference>
<dbReference type="Proteomes" id="UP000269154">
    <property type="component" value="Unassembled WGS sequence"/>
</dbReference>
<comment type="caution">
    <text evidence="14">The sequence shown here is derived from an EMBL/GenBank/DDBJ whole genome shotgun (WGS) entry which is preliminary data.</text>
</comment>
<dbReference type="SUPFAM" id="SSF52009">
    <property type="entry name" value="Phosphohistidine domain"/>
    <property type="match status" value="1"/>
</dbReference>
<keyword evidence="6" id="KW-0443">Lipid metabolism</keyword>
<evidence type="ECO:0000256" key="4">
    <source>
        <dbReference type="ARBA" id="ARBA00022692"/>
    </source>
</evidence>
<feature type="coiled-coil region" evidence="10">
    <location>
        <begin position="888"/>
        <end position="915"/>
    </location>
</feature>
<name>A0A3N6RK20_9CYAN</name>
<evidence type="ECO:0000256" key="6">
    <source>
        <dbReference type="ARBA" id="ARBA00023098"/>
    </source>
</evidence>
<dbReference type="Pfam" id="PF02660">
    <property type="entry name" value="G3P_acyltransf"/>
    <property type="match status" value="1"/>
</dbReference>
<feature type="region of interest" description="Disordered" evidence="11">
    <location>
        <begin position="394"/>
        <end position="450"/>
    </location>
</feature>
<dbReference type="SUPFAM" id="SSF56059">
    <property type="entry name" value="Glutathione synthetase ATP-binding domain-like"/>
    <property type="match status" value="1"/>
</dbReference>
<evidence type="ECO:0000259" key="12">
    <source>
        <dbReference type="Pfam" id="PF00391"/>
    </source>
</evidence>
<accession>A0A3N6RK20</accession>
<feature type="domain" description="Pyruvate phosphate dikinase AMP/ATP-binding" evidence="13">
    <location>
        <begin position="270"/>
        <end position="542"/>
    </location>
</feature>
<proteinExistence type="predicted"/>
<dbReference type="PANTHER" id="PTHR43615">
    <property type="entry name" value="PHOSPHOENOLPYRUVATE SYNTHASE-RELATED"/>
    <property type="match status" value="1"/>
</dbReference>
<feature type="domain" description="PEP-utilising enzyme mobile" evidence="12">
    <location>
        <begin position="1046"/>
        <end position="1114"/>
    </location>
</feature>
<dbReference type="GO" id="GO:0005524">
    <property type="term" value="F:ATP binding"/>
    <property type="evidence" value="ECO:0007669"/>
    <property type="project" value="InterPro"/>
</dbReference>
<evidence type="ECO:0000313" key="14">
    <source>
        <dbReference type="EMBL" id="RQH35242.1"/>
    </source>
</evidence>
<evidence type="ECO:0000313" key="15">
    <source>
        <dbReference type="Proteomes" id="UP000269154"/>
    </source>
</evidence>
<keyword evidence="3" id="KW-0808">Transferase</keyword>
<dbReference type="EMBL" id="RCBY01000128">
    <property type="protein sequence ID" value="RQH35242.1"/>
    <property type="molecule type" value="Genomic_DNA"/>
</dbReference>
<organism evidence="14 15">
    <name type="scientific">Okeania hirsuta</name>
    <dbReference type="NCBI Taxonomy" id="1458930"/>
    <lineage>
        <taxon>Bacteria</taxon>
        <taxon>Bacillati</taxon>
        <taxon>Cyanobacteriota</taxon>
        <taxon>Cyanophyceae</taxon>
        <taxon>Oscillatoriophycideae</taxon>
        <taxon>Oscillatoriales</taxon>
        <taxon>Microcoleaceae</taxon>
        <taxon>Okeania</taxon>
    </lineage>
</organism>
<evidence type="ECO:0000256" key="8">
    <source>
        <dbReference type="ARBA" id="ARBA00023209"/>
    </source>
</evidence>
<evidence type="ECO:0000256" key="3">
    <source>
        <dbReference type="ARBA" id="ARBA00022679"/>
    </source>
</evidence>
<dbReference type="InterPro" id="IPR002192">
    <property type="entry name" value="PPDK_AMP/ATP-bd"/>
</dbReference>
<feature type="compositionally biased region" description="Basic and acidic residues" evidence="11">
    <location>
        <begin position="394"/>
        <end position="422"/>
    </location>
</feature>
<evidence type="ECO:0000256" key="10">
    <source>
        <dbReference type="SAM" id="Coils"/>
    </source>
</evidence>
<dbReference type="AlphaFoldDB" id="A0A3N6RK20"/>
<evidence type="ECO:0000256" key="7">
    <source>
        <dbReference type="ARBA" id="ARBA00023136"/>
    </source>
</evidence>
<dbReference type="Pfam" id="PF00391">
    <property type="entry name" value="PEP-utilizers"/>
    <property type="match status" value="1"/>
</dbReference>
<evidence type="ECO:0000256" key="9">
    <source>
        <dbReference type="ARBA" id="ARBA00023264"/>
    </source>
</evidence>
<dbReference type="InterPro" id="IPR051549">
    <property type="entry name" value="PEP_Utilizing_Enz"/>
</dbReference>
<keyword evidence="15" id="KW-1185">Reference proteome</keyword>
<protein>
    <submittedName>
        <fullName evidence="14">PEP-utilizing protein</fullName>
    </submittedName>
</protein>
<keyword evidence="5" id="KW-1133">Transmembrane helix</keyword>
<keyword evidence="4" id="KW-0812">Transmembrane</keyword>
<dbReference type="GO" id="GO:0043772">
    <property type="term" value="F:acyl-phosphate glycerol-3-phosphate acyltransferase activity"/>
    <property type="evidence" value="ECO:0007669"/>
    <property type="project" value="InterPro"/>
</dbReference>
<dbReference type="InterPro" id="IPR036637">
    <property type="entry name" value="Phosphohistidine_dom_sf"/>
</dbReference>
<dbReference type="RefSeq" id="WP_124155093.1">
    <property type="nucleotide sequence ID" value="NZ_CAWOLW010000033.1"/>
</dbReference>
<evidence type="ECO:0000259" key="13">
    <source>
        <dbReference type="Pfam" id="PF01326"/>
    </source>
</evidence>
<keyword evidence="7" id="KW-0472">Membrane</keyword>
<dbReference type="InterPro" id="IPR008279">
    <property type="entry name" value="PEP-util_enz_mobile_dom"/>
</dbReference>
<keyword evidence="9" id="KW-1208">Phospholipid metabolism</keyword>
<dbReference type="Pfam" id="PF01326">
    <property type="entry name" value="PPDK_N"/>
    <property type="match status" value="1"/>
</dbReference>
<dbReference type="GO" id="GO:0016301">
    <property type="term" value="F:kinase activity"/>
    <property type="evidence" value="ECO:0007669"/>
    <property type="project" value="InterPro"/>
</dbReference>
<dbReference type="InterPro" id="IPR003811">
    <property type="entry name" value="G3P_acylTferase_PlsY"/>
</dbReference>
<dbReference type="InterPro" id="IPR013815">
    <property type="entry name" value="ATP_grasp_subdomain_1"/>
</dbReference>
<evidence type="ECO:0000256" key="1">
    <source>
        <dbReference type="ARBA" id="ARBA00022475"/>
    </source>
</evidence>
<dbReference type="GO" id="GO:0008654">
    <property type="term" value="P:phospholipid biosynthetic process"/>
    <property type="evidence" value="ECO:0007669"/>
    <property type="project" value="UniProtKB-KW"/>
</dbReference>
<dbReference type="Gene3D" id="3.30.1490.20">
    <property type="entry name" value="ATP-grasp fold, A domain"/>
    <property type="match status" value="1"/>
</dbReference>
<evidence type="ECO:0000256" key="5">
    <source>
        <dbReference type="ARBA" id="ARBA00022989"/>
    </source>
</evidence>
<reference evidence="14 15" key="1">
    <citation type="journal article" date="2018" name="ACS Chem. Biol.">
        <title>Ketoreductase domain dysfunction expands chemodiversity: malyngamide biosynthesis in the cyanobacterium Okeania hirsuta.</title>
        <authorList>
            <person name="Moss N.A."/>
            <person name="Leao T."/>
            <person name="Rankin M."/>
            <person name="McCullough T.M."/>
            <person name="Qu P."/>
            <person name="Korobeynikov A."/>
            <person name="Smith J.L."/>
            <person name="Gerwick L."/>
            <person name="Gerwick W.H."/>
        </authorList>
    </citation>
    <scope>NUCLEOTIDE SEQUENCE [LARGE SCALE GENOMIC DNA]</scope>
    <source>
        <strain evidence="14 15">PAB10Feb10-1</strain>
    </source>
</reference>
<dbReference type="OrthoDB" id="9765468at2"/>
<sequence>MYILVLVLFLAICFCLGALPFTGLIVKILANIDLKKVGTGNVSVAAAFTHAPKPVAITAVLAEIVRGIAPVLIAKVLFPEIFALQLVGLILLVAGRYFIAKGGGVTNASWGVLVYSPLVALGSGITGFLILVIGKKIFPQKNQNIRQWAARLGCLSSFLWVLLFRQEASFFELFAALGLAILLVVINLRQSDDMALKKQILFSLDSELDAKICGDKAARLAQLKKAGFNVVKGFVLPATEADTQGNLDKGIDSSLLNIYFPSSELDKNKMSINFPLIVRSSAVGEDSDNSSAAGQYQTIYPVKNQTELLEAINICRQSYWLPEAVAYRRQREIPDAEMAVLIQPYIISQVAGVMFTRNPLDGGTKIIIEALPGGAEKVVGGQFSPVHLEIVEEGRRKKEEGRRKEEKGKGKKEEGRRKEEKGKGKKLMVTQTSEEGRGKKKEGRRKEEERIGKKLIVTQTSINFKQPVDNVDDEVLNSKEKDKNQSLEQVKNQDILPEKIIQELVNQAEAIEVFFHGLPQDIEWCWDGEKIWILQSRPITNLRPIWTRTIAAEVIPGAIHPLTWSINRPLTCGVWGEIFTIVLGEKVAKLDFTETATLLGSHAYFNATLLGEIFRMMGLPEQGLEFLLRGQKMGKPPLGKVLPSLPGLWRLIQKEMAVDREFERDYHQIFIPALQSLENNFKQNSSQSLSELLDQAEQIQAWLKPITFYNILGPIGLAIRRSLFRVSEEWLPTDTAPEIISIRELQRLAVKLKMATKSDGEIEAEFEQNQELQREFQQWLESYGYLSEVGTDIAVATWGEKPDNFRELLFAMARKGEGEKDNFKESFSVRSLNLWQRWRLAQCAKRAITKGKIAEVYGKFLAYLRLTFLAIEIKVKSQKSKVKSDERQENLEVKSQKSKVKNDDLQENLEVFEEKGDIFYLEFEEIRQWILTVGWVEERNPTKESLLTPLEKEGMFSDRLLDRAGMFSDRLLGQLICERKEQLEKDRDRLVPSVVYGNVLPQENPEIAATAENASILSGIPASVGSVEGYVKVCRSAGVSIAEGENPIIVVPYTDAGWAPLLLKAKGIIAEVGGQLSHGAIIAREYGIPAVMNVSGAMTRLQDGQKVRVDGYRGTVELL</sequence>